<dbReference type="InterPro" id="IPR036259">
    <property type="entry name" value="MFS_trans_sf"/>
</dbReference>
<evidence type="ECO:0000313" key="8">
    <source>
        <dbReference type="EMBL" id="SNR69806.1"/>
    </source>
</evidence>
<dbReference type="PANTHER" id="PTHR23534">
    <property type="entry name" value="MFS PERMEASE"/>
    <property type="match status" value="1"/>
</dbReference>
<accession>A0A238YEV0</accession>
<organism evidence="8 9">
    <name type="scientific">Blastococcus mobilis</name>
    <dbReference type="NCBI Taxonomy" id="1938746"/>
    <lineage>
        <taxon>Bacteria</taxon>
        <taxon>Bacillati</taxon>
        <taxon>Actinomycetota</taxon>
        <taxon>Actinomycetes</taxon>
        <taxon>Geodermatophilales</taxon>
        <taxon>Geodermatophilaceae</taxon>
        <taxon>Blastococcus</taxon>
    </lineage>
</organism>
<comment type="subcellular location">
    <subcellularLocation>
        <location evidence="1">Cell membrane</location>
        <topology evidence="1">Multi-pass membrane protein</topology>
    </subcellularLocation>
</comment>
<keyword evidence="9" id="KW-1185">Reference proteome</keyword>
<feature type="transmembrane region" description="Helical" evidence="6">
    <location>
        <begin position="397"/>
        <end position="414"/>
    </location>
</feature>
<feature type="transmembrane region" description="Helical" evidence="6">
    <location>
        <begin position="265"/>
        <end position="286"/>
    </location>
</feature>
<evidence type="ECO:0000256" key="2">
    <source>
        <dbReference type="ARBA" id="ARBA00022692"/>
    </source>
</evidence>
<gene>
    <name evidence="8" type="ORF">SAMN06272737_119102</name>
</gene>
<dbReference type="Gene3D" id="1.20.1250.20">
    <property type="entry name" value="MFS general substrate transporter like domains"/>
    <property type="match status" value="1"/>
</dbReference>
<evidence type="ECO:0000313" key="9">
    <source>
        <dbReference type="Proteomes" id="UP000198403"/>
    </source>
</evidence>
<keyword evidence="2 6" id="KW-0812">Transmembrane</keyword>
<name>A0A238YEV0_9ACTN</name>
<feature type="domain" description="Major facilitator superfamily (MFS) profile" evidence="7">
    <location>
        <begin position="43"/>
        <end position="444"/>
    </location>
</feature>
<dbReference type="Proteomes" id="UP000198403">
    <property type="component" value="Unassembled WGS sequence"/>
</dbReference>
<dbReference type="InterPro" id="IPR020846">
    <property type="entry name" value="MFS_dom"/>
</dbReference>
<feature type="transmembrane region" description="Helical" evidence="6">
    <location>
        <begin position="298"/>
        <end position="322"/>
    </location>
</feature>
<proteinExistence type="predicted"/>
<dbReference type="SUPFAM" id="SSF103473">
    <property type="entry name" value="MFS general substrate transporter"/>
    <property type="match status" value="1"/>
</dbReference>
<feature type="transmembrane region" description="Helical" evidence="6">
    <location>
        <begin position="46"/>
        <end position="69"/>
    </location>
</feature>
<dbReference type="OrthoDB" id="9776171at2"/>
<feature type="transmembrane region" description="Helical" evidence="6">
    <location>
        <begin position="207"/>
        <end position="225"/>
    </location>
</feature>
<feature type="transmembrane region" description="Helical" evidence="6">
    <location>
        <begin position="169"/>
        <end position="187"/>
    </location>
</feature>
<dbReference type="InterPro" id="IPR011701">
    <property type="entry name" value="MFS"/>
</dbReference>
<reference evidence="8 9" key="1">
    <citation type="submission" date="2017-06" db="EMBL/GenBank/DDBJ databases">
        <authorList>
            <person name="Kim H.J."/>
            <person name="Triplett B.A."/>
        </authorList>
    </citation>
    <scope>NUCLEOTIDE SEQUENCE [LARGE SCALE GENOMIC DNA]</scope>
    <source>
        <strain evidence="8 9">DSM 44272</strain>
    </source>
</reference>
<feature type="transmembrane region" description="Helical" evidence="6">
    <location>
        <begin position="81"/>
        <end position="102"/>
    </location>
</feature>
<evidence type="ECO:0000256" key="6">
    <source>
        <dbReference type="SAM" id="Phobius"/>
    </source>
</evidence>
<feature type="transmembrane region" description="Helical" evidence="6">
    <location>
        <begin position="109"/>
        <end position="129"/>
    </location>
</feature>
<dbReference type="GO" id="GO:0022857">
    <property type="term" value="F:transmembrane transporter activity"/>
    <property type="evidence" value="ECO:0007669"/>
    <property type="project" value="InterPro"/>
</dbReference>
<dbReference type="Pfam" id="PF07690">
    <property type="entry name" value="MFS_1"/>
    <property type="match status" value="1"/>
</dbReference>
<protein>
    <submittedName>
        <fullName evidence="8">Predicted arabinose efflux permease, MFS family</fullName>
    </submittedName>
</protein>
<feature type="compositionally biased region" description="Basic and acidic residues" evidence="5">
    <location>
        <begin position="28"/>
        <end position="38"/>
    </location>
</feature>
<feature type="transmembrane region" description="Helical" evidence="6">
    <location>
        <begin position="135"/>
        <end position="157"/>
    </location>
</feature>
<dbReference type="AlphaFoldDB" id="A0A238YEV0"/>
<feature type="transmembrane region" description="Helical" evidence="6">
    <location>
        <begin position="355"/>
        <end position="376"/>
    </location>
</feature>
<feature type="region of interest" description="Disordered" evidence="5">
    <location>
        <begin position="1"/>
        <end position="38"/>
    </location>
</feature>
<dbReference type="GO" id="GO:0005886">
    <property type="term" value="C:plasma membrane"/>
    <property type="evidence" value="ECO:0007669"/>
    <property type="project" value="UniProtKB-SubCell"/>
</dbReference>
<evidence type="ECO:0000256" key="1">
    <source>
        <dbReference type="ARBA" id="ARBA00004651"/>
    </source>
</evidence>
<feature type="transmembrane region" description="Helical" evidence="6">
    <location>
        <begin position="329"/>
        <end position="349"/>
    </location>
</feature>
<feature type="transmembrane region" description="Helical" evidence="6">
    <location>
        <begin position="420"/>
        <end position="438"/>
    </location>
</feature>
<keyword evidence="3 6" id="KW-1133">Transmembrane helix</keyword>
<dbReference type="PROSITE" id="PS50850">
    <property type="entry name" value="MFS"/>
    <property type="match status" value="1"/>
</dbReference>
<evidence type="ECO:0000256" key="4">
    <source>
        <dbReference type="ARBA" id="ARBA00023136"/>
    </source>
</evidence>
<keyword evidence="4 6" id="KW-0472">Membrane</keyword>
<evidence type="ECO:0000256" key="3">
    <source>
        <dbReference type="ARBA" id="ARBA00022989"/>
    </source>
</evidence>
<evidence type="ECO:0000256" key="5">
    <source>
        <dbReference type="SAM" id="MobiDB-lite"/>
    </source>
</evidence>
<sequence length="450" mass="44148">MGSEGPSAPERVLTPGGDPARGHPVQRTSDRPPAELHRVQRRSVRVLVGSQVLGGVGVAGGIAVGGLLAEQVSGSTALSGLAQTATVLGAAALALPLARLAAAAGRRPALAMGYLIGLGGAVLAVLGAVMGQFALVLLGLLLFGGATASGLQARYAATDAASPLTRARSLSVVVWATTVGSVAGPNLSGIGGRVGEAVGVPSLAGPFLLAAVSFAAAALAVWALLRPDPLLAAHPGGQEAPGSSAARPAQPPLRTTMRAIGSIPAARLGMVAVATAHAVMVGVMVMTPVHLGHGGASLQLVGIVISVHVAGMYAASPVMGWLADRLGRVTTIGIGMAILAGALVLGAAADQESHATIAVAMLLLGLGWSSALVAGSTLLSESVPSPMRTSVQGTSDLVMGLAGASAGALAGPVLQAGGYPLLNAGAGLLLIPVLVLIARQPRRRSPGRTG</sequence>
<evidence type="ECO:0000259" key="7">
    <source>
        <dbReference type="PROSITE" id="PS50850"/>
    </source>
</evidence>
<dbReference type="EMBL" id="FZNO01000019">
    <property type="protein sequence ID" value="SNR69806.1"/>
    <property type="molecule type" value="Genomic_DNA"/>
</dbReference>
<dbReference type="PANTHER" id="PTHR23534:SF1">
    <property type="entry name" value="MAJOR FACILITATOR SUPERFAMILY PROTEIN"/>
    <property type="match status" value="1"/>
</dbReference>
<dbReference type="RefSeq" id="WP_089337699.1">
    <property type="nucleotide sequence ID" value="NZ_FZNO01000019.1"/>
</dbReference>